<name>A0A8H6VYU5_MYCCL</name>
<dbReference type="PANTHER" id="PTHR28207">
    <property type="entry name" value="ATP SYNTHASE SUBUNIT H, MITOCHONDRIAL"/>
    <property type="match status" value="1"/>
</dbReference>
<sequence length="140" mass="14866">MVLTTKRGDHVYHRSLAFAMSAVLRRAAGATRILSRPLSSSAVARKDIVQDLYIKEIKSYKAPVQAKDAHVGVVKTYSMPSAPKAPVLPADLASELSAYDASEPTTSQADAKAAAPADLADGGAEAFLEVLEADVHDEHH</sequence>
<organism evidence="1 2">
    <name type="scientific">Mycena chlorophos</name>
    <name type="common">Agaric fungus</name>
    <name type="synonym">Agaricus chlorophos</name>
    <dbReference type="NCBI Taxonomy" id="658473"/>
    <lineage>
        <taxon>Eukaryota</taxon>
        <taxon>Fungi</taxon>
        <taxon>Dikarya</taxon>
        <taxon>Basidiomycota</taxon>
        <taxon>Agaricomycotina</taxon>
        <taxon>Agaricomycetes</taxon>
        <taxon>Agaricomycetidae</taxon>
        <taxon>Agaricales</taxon>
        <taxon>Marasmiineae</taxon>
        <taxon>Mycenaceae</taxon>
        <taxon>Mycena</taxon>
    </lineage>
</organism>
<evidence type="ECO:0000313" key="2">
    <source>
        <dbReference type="Proteomes" id="UP000613580"/>
    </source>
</evidence>
<dbReference type="InterPro" id="IPR019711">
    <property type="entry name" value="ATP_synth_F0_suH"/>
</dbReference>
<evidence type="ECO:0000313" key="1">
    <source>
        <dbReference type="EMBL" id="KAF7293139.1"/>
    </source>
</evidence>
<evidence type="ECO:0008006" key="3">
    <source>
        <dbReference type="Google" id="ProtNLM"/>
    </source>
</evidence>
<dbReference type="GO" id="GO:0046933">
    <property type="term" value="F:proton-transporting ATP synthase activity, rotational mechanism"/>
    <property type="evidence" value="ECO:0007669"/>
    <property type="project" value="TreeGrafter"/>
</dbReference>
<gene>
    <name evidence="1" type="ORF">HMN09_01191900</name>
</gene>
<protein>
    <recommendedName>
        <fullName evidence="3">F-type H+-transporting ATPase subunit H</fullName>
    </recommendedName>
</protein>
<proteinExistence type="predicted"/>
<keyword evidence="2" id="KW-1185">Reference proteome</keyword>
<dbReference type="PANTHER" id="PTHR28207:SF1">
    <property type="entry name" value="ATP SYNTHASE SUBUNIT H, MITOCHONDRIAL"/>
    <property type="match status" value="1"/>
</dbReference>
<dbReference type="EMBL" id="JACAZE010000021">
    <property type="protein sequence ID" value="KAF7293139.1"/>
    <property type="molecule type" value="Genomic_DNA"/>
</dbReference>
<dbReference type="Pfam" id="PF10775">
    <property type="entry name" value="ATP_sub_h"/>
    <property type="match status" value="1"/>
</dbReference>
<dbReference type="OrthoDB" id="274752at2759"/>
<accession>A0A8H6VYU5</accession>
<dbReference type="AlphaFoldDB" id="A0A8H6VYU5"/>
<reference evidence="1" key="1">
    <citation type="submission" date="2020-05" db="EMBL/GenBank/DDBJ databases">
        <title>Mycena genomes resolve the evolution of fungal bioluminescence.</title>
        <authorList>
            <person name="Tsai I.J."/>
        </authorList>
    </citation>
    <scope>NUCLEOTIDE SEQUENCE</scope>
    <source>
        <strain evidence="1">110903Hualien_Pintung</strain>
    </source>
</reference>
<comment type="caution">
    <text evidence="1">The sequence shown here is derived from an EMBL/GenBank/DDBJ whole genome shotgun (WGS) entry which is preliminary data.</text>
</comment>
<dbReference type="Proteomes" id="UP000613580">
    <property type="component" value="Unassembled WGS sequence"/>
</dbReference>